<dbReference type="Gramene" id="GBG89305">
    <property type="protein sequence ID" value="GBG89305"/>
    <property type="gene ID" value="CBR_g49015"/>
</dbReference>
<proteinExistence type="predicted"/>
<feature type="compositionally biased region" description="Low complexity" evidence="1">
    <location>
        <begin position="605"/>
        <end position="622"/>
    </location>
</feature>
<accession>A0A388M480</accession>
<gene>
    <name evidence="2" type="ORF">CBR_g49015</name>
</gene>
<feature type="compositionally biased region" description="Basic and acidic residues" evidence="1">
    <location>
        <begin position="1"/>
        <end position="14"/>
    </location>
</feature>
<dbReference type="EMBL" id="BFEA01000729">
    <property type="protein sequence ID" value="GBG89305.1"/>
    <property type="molecule type" value="Genomic_DNA"/>
</dbReference>
<feature type="region of interest" description="Disordered" evidence="1">
    <location>
        <begin position="369"/>
        <end position="402"/>
    </location>
</feature>
<feature type="region of interest" description="Disordered" evidence="1">
    <location>
        <begin position="1"/>
        <end position="71"/>
    </location>
</feature>
<evidence type="ECO:0000256" key="1">
    <source>
        <dbReference type="SAM" id="MobiDB-lite"/>
    </source>
</evidence>
<evidence type="ECO:0000313" key="3">
    <source>
        <dbReference type="Proteomes" id="UP000265515"/>
    </source>
</evidence>
<organism evidence="2 3">
    <name type="scientific">Chara braunii</name>
    <name type="common">Braun's stonewort</name>
    <dbReference type="NCBI Taxonomy" id="69332"/>
    <lineage>
        <taxon>Eukaryota</taxon>
        <taxon>Viridiplantae</taxon>
        <taxon>Streptophyta</taxon>
        <taxon>Charophyceae</taxon>
        <taxon>Charales</taxon>
        <taxon>Characeae</taxon>
        <taxon>Chara</taxon>
    </lineage>
</organism>
<feature type="compositionally biased region" description="Basic and acidic residues" evidence="1">
    <location>
        <begin position="58"/>
        <end position="71"/>
    </location>
</feature>
<comment type="caution">
    <text evidence="2">The sequence shown here is derived from an EMBL/GenBank/DDBJ whole genome shotgun (WGS) entry which is preliminary data.</text>
</comment>
<feature type="region of interest" description="Disordered" evidence="1">
    <location>
        <begin position="98"/>
        <end position="165"/>
    </location>
</feature>
<dbReference type="Proteomes" id="UP000265515">
    <property type="component" value="Unassembled WGS sequence"/>
</dbReference>
<sequence length="676" mass="73247">MSRVTESKEDTLGREEEEEVEEDEEGEEGDEGEEEIDEGEEGDEDEEDGDEEEDEDVFERTAEEEKVKRIVNIDKFLKSAKQSEELSLAYAGLCAKSKKKTFAMPPKPAKDAGSCAKSKKKAFAMPPKPAKGKKKAEEPKSAKGKKKMAEKNSAKGKDHTKEKLSVTKELTPNDEVEKFSQMWEELKESNDKKLDANSFTLPTSCLLRPLVTRTKENVDVDKLLAGNYSVLVLRRGHTREAKERLRNLHPTVSPFQKANCFMYFGLTALEARKIAHEHNHIAGFHKDFSFIQKLKCWRAVFESMRYQKNDATKTVCLQEFGFSNPDKDLLQRLDPHFQVCMRSKEVWVLQLQIFEMWLKGDCPDQKMKVPTAKKGKMSSDDSEVGGSEGTRPTAKKSRRKFNSAEAQHQVMRFFNPRAQVEHGKIVTEPTDMPQAHWVEMGSLPDESVIPILEQVAAKQLNCLVVDKCPRYIKGISARILNDIGPTIERESSRNEAVEEDKTYNCAIAAEDTTAATTPAGASVAAAPPAAAERAAVPAAAPTTTSVGASATAAAPAAAAPAPAAAEPTELAAATRSTLAAAVPRPQAVEPPAAAAATEIPPGAAAAATASAQGTASAPTTAGAGTGGPAHSQDSSLRMTTRARKRKLAGDEVTNPRAKKGVIASGASTRESDGSKS</sequence>
<evidence type="ECO:0000313" key="2">
    <source>
        <dbReference type="EMBL" id="GBG89305.1"/>
    </source>
</evidence>
<protein>
    <submittedName>
        <fullName evidence="2">Uncharacterized protein</fullName>
    </submittedName>
</protein>
<feature type="region of interest" description="Disordered" evidence="1">
    <location>
        <begin position="605"/>
        <end position="676"/>
    </location>
</feature>
<name>A0A388M480_CHABU</name>
<feature type="compositionally biased region" description="Acidic residues" evidence="1">
    <location>
        <begin position="15"/>
        <end position="57"/>
    </location>
</feature>
<dbReference type="AlphaFoldDB" id="A0A388M480"/>
<keyword evidence="3" id="KW-1185">Reference proteome</keyword>
<feature type="compositionally biased region" description="Basic and acidic residues" evidence="1">
    <location>
        <begin position="135"/>
        <end position="165"/>
    </location>
</feature>
<reference evidence="2 3" key="1">
    <citation type="journal article" date="2018" name="Cell">
        <title>The Chara Genome: Secondary Complexity and Implications for Plant Terrestrialization.</title>
        <authorList>
            <person name="Nishiyama T."/>
            <person name="Sakayama H."/>
            <person name="Vries J.D."/>
            <person name="Buschmann H."/>
            <person name="Saint-Marcoux D."/>
            <person name="Ullrich K.K."/>
            <person name="Haas F.B."/>
            <person name="Vanderstraeten L."/>
            <person name="Becker D."/>
            <person name="Lang D."/>
            <person name="Vosolsobe S."/>
            <person name="Rombauts S."/>
            <person name="Wilhelmsson P.K.I."/>
            <person name="Janitza P."/>
            <person name="Kern R."/>
            <person name="Heyl A."/>
            <person name="Rumpler F."/>
            <person name="Villalobos L.I.A.C."/>
            <person name="Clay J.M."/>
            <person name="Skokan R."/>
            <person name="Toyoda A."/>
            <person name="Suzuki Y."/>
            <person name="Kagoshima H."/>
            <person name="Schijlen E."/>
            <person name="Tajeshwar N."/>
            <person name="Catarino B."/>
            <person name="Hetherington A.J."/>
            <person name="Saltykova A."/>
            <person name="Bonnot C."/>
            <person name="Breuninger H."/>
            <person name="Symeonidi A."/>
            <person name="Radhakrishnan G.V."/>
            <person name="Van Nieuwerburgh F."/>
            <person name="Deforce D."/>
            <person name="Chang C."/>
            <person name="Karol K.G."/>
            <person name="Hedrich R."/>
            <person name="Ulvskov P."/>
            <person name="Glockner G."/>
            <person name="Delwiche C.F."/>
            <person name="Petrasek J."/>
            <person name="Van de Peer Y."/>
            <person name="Friml J."/>
            <person name="Beilby M."/>
            <person name="Dolan L."/>
            <person name="Kohara Y."/>
            <person name="Sugano S."/>
            <person name="Fujiyama A."/>
            <person name="Delaux P.-M."/>
            <person name="Quint M."/>
            <person name="TheiBen G."/>
            <person name="Hagemann M."/>
            <person name="Harholt J."/>
            <person name="Dunand C."/>
            <person name="Zachgo S."/>
            <person name="Langdale J."/>
            <person name="Maumus F."/>
            <person name="Straeten D.V.D."/>
            <person name="Gould S.B."/>
            <person name="Rensing S.A."/>
        </authorList>
    </citation>
    <scope>NUCLEOTIDE SEQUENCE [LARGE SCALE GENOMIC DNA]</scope>
    <source>
        <strain evidence="2 3">S276</strain>
    </source>
</reference>